<dbReference type="OrthoDB" id="10260355at2759"/>
<keyword evidence="2" id="KW-0285">Flavoprotein</keyword>
<evidence type="ECO:0000313" key="5">
    <source>
        <dbReference type="EMBL" id="CAI4212755.1"/>
    </source>
</evidence>
<dbReference type="PRINTS" id="PR00368">
    <property type="entry name" value="FADPNR"/>
</dbReference>
<protein>
    <recommendedName>
        <fullName evidence="4">FAD/NAD(P)-binding domain-containing protein</fullName>
    </recommendedName>
</protein>
<comment type="similarity">
    <text evidence="1">Belongs to the class-II pyridine nucleotide-disulfide oxidoreductase family.</text>
</comment>
<dbReference type="AlphaFoldDB" id="A0A9P1GZD3"/>
<name>A0A9P1GZD3_9PEZI</name>
<dbReference type="PANTHER" id="PTHR48105">
    <property type="entry name" value="THIOREDOXIN REDUCTASE 1-RELATED-RELATED"/>
    <property type="match status" value="1"/>
</dbReference>
<dbReference type="SUPFAM" id="SSF51905">
    <property type="entry name" value="FAD/NAD(P)-binding domain"/>
    <property type="match status" value="1"/>
</dbReference>
<dbReference type="PRINTS" id="PR00469">
    <property type="entry name" value="PNDRDTASEII"/>
</dbReference>
<dbReference type="InterPro" id="IPR036188">
    <property type="entry name" value="FAD/NAD-bd_sf"/>
</dbReference>
<dbReference type="InterPro" id="IPR023753">
    <property type="entry name" value="FAD/NAD-binding_dom"/>
</dbReference>
<dbReference type="GO" id="GO:0016491">
    <property type="term" value="F:oxidoreductase activity"/>
    <property type="evidence" value="ECO:0007669"/>
    <property type="project" value="UniProtKB-KW"/>
</dbReference>
<evidence type="ECO:0000313" key="6">
    <source>
        <dbReference type="Proteomes" id="UP000838763"/>
    </source>
</evidence>
<keyword evidence="6" id="KW-1185">Reference proteome</keyword>
<organism evidence="5 6">
    <name type="scientific">Parascedosporium putredinis</name>
    <dbReference type="NCBI Taxonomy" id="1442378"/>
    <lineage>
        <taxon>Eukaryota</taxon>
        <taxon>Fungi</taxon>
        <taxon>Dikarya</taxon>
        <taxon>Ascomycota</taxon>
        <taxon>Pezizomycotina</taxon>
        <taxon>Sordariomycetes</taxon>
        <taxon>Hypocreomycetidae</taxon>
        <taxon>Microascales</taxon>
        <taxon>Microascaceae</taxon>
        <taxon>Parascedosporium</taxon>
    </lineage>
</organism>
<evidence type="ECO:0000259" key="4">
    <source>
        <dbReference type="Pfam" id="PF07992"/>
    </source>
</evidence>
<feature type="domain" description="FAD/NAD(P)-binding" evidence="4">
    <location>
        <begin position="7"/>
        <end position="129"/>
    </location>
</feature>
<dbReference type="Pfam" id="PF07992">
    <property type="entry name" value="Pyr_redox_2"/>
    <property type="match status" value="1"/>
</dbReference>
<reference evidence="5" key="1">
    <citation type="submission" date="2022-11" db="EMBL/GenBank/DDBJ databases">
        <authorList>
            <person name="Scott C."/>
            <person name="Bruce N."/>
        </authorList>
    </citation>
    <scope>NUCLEOTIDE SEQUENCE</scope>
</reference>
<dbReference type="Gene3D" id="3.50.50.60">
    <property type="entry name" value="FAD/NAD(P)-binding domain"/>
    <property type="match status" value="2"/>
</dbReference>
<dbReference type="EMBL" id="CALLCH030000006">
    <property type="protein sequence ID" value="CAI4212755.1"/>
    <property type="molecule type" value="Genomic_DNA"/>
</dbReference>
<evidence type="ECO:0000256" key="2">
    <source>
        <dbReference type="ARBA" id="ARBA00022630"/>
    </source>
</evidence>
<evidence type="ECO:0000256" key="1">
    <source>
        <dbReference type="ARBA" id="ARBA00009333"/>
    </source>
</evidence>
<dbReference type="Proteomes" id="UP000838763">
    <property type="component" value="Unassembled WGS sequence"/>
</dbReference>
<proteinExistence type="inferred from homology"/>
<dbReference type="InterPro" id="IPR050097">
    <property type="entry name" value="Ferredoxin-NADP_redctase_2"/>
</dbReference>
<dbReference type="GO" id="GO:0097237">
    <property type="term" value="P:cellular response to toxic substance"/>
    <property type="evidence" value="ECO:0007669"/>
    <property type="project" value="UniProtKB-ARBA"/>
</dbReference>
<accession>A0A9P1GZD3</accession>
<evidence type="ECO:0000256" key="3">
    <source>
        <dbReference type="ARBA" id="ARBA00023002"/>
    </source>
</evidence>
<keyword evidence="3" id="KW-0560">Oxidoreductase</keyword>
<sequence>MTWPILDALIIGGGPAGLAVATGLARQLYKAVIFDNRLYRNSKADHMHNVLGWDHQNPAALRAKAREDLLGRYDTIKVESATIREIRSMTDGTFQGVDDLGRIWAGRKVVLATGVQDIFPDIPGFEACWGRGMSANPELSIHISWMARRFADTVVFYTNGSLETANQLKLALEKDKDAGSGRIKVESRKVRDLQMGIRFASEVVVTFEDGTRLI</sequence>
<gene>
    <name evidence="5" type="ORF">PPNO1_LOCUS2503</name>
</gene>
<comment type="caution">
    <text evidence="5">The sequence shown here is derived from an EMBL/GenBank/DDBJ whole genome shotgun (WGS) entry which is preliminary data.</text>
</comment>